<dbReference type="EMBL" id="JNVC02000001">
    <property type="protein sequence ID" value="KEZ53937.1"/>
    <property type="molecule type" value="Genomic_DNA"/>
</dbReference>
<evidence type="ECO:0000256" key="8">
    <source>
        <dbReference type="PIRSR" id="PIRSR000350-3"/>
    </source>
</evidence>
<dbReference type="GO" id="GO:0016668">
    <property type="term" value="F:oxidoreductase activity, acting on a sulfur group of donors, NAD(P) as acceptor"/>
    <property type="evidence" value="ECO:0007669"/>
    <property type="project" value="InterPro"/>
</dbReference>
<dbReference type="InterPro" id="IPR023753">
    <property type="entry name" value="FAD/NAD-binding_dom"/>
</dbReference>
<keyword evidence="8" id="KW-0547">Nucleotide-binding</keyword>
<comment type="cofactor">
    <cofactor evidence="8">
        <name>FAD</name>
        <dbReference type="ChEBI" id="CHEBI:57692"/>
    </cofactor>
    <text evidence="8">Binds 1 FAD per subunit.</text>
</comment>
<feature type="disulfide bond" description="Redox-active" evidence="9">
    <location>
        <begin position="41"/>
        <end position="46"/>
    </location>
</feature>
<dbReference type="PANTHER" id="PTHR43014">
    <property type="entry name" value="MERCURIC REDUCTASE"/>
    <property type="match status" value="1"/>
</dbReference>
<dbReference type="GO" id="GO:0050660">
    <property type="term" value="F:flavin adenine dinucleotide binding"/>
    <property type="evidence" value="ECO:0007669"/>
    <property type="project" value="TreeGrafter"/>
</dbReference>
<reference evidence="13 14" key="1">
    <citation type="journal article" date="2005" name="Int. J. Syst. Evol. Microbiol.">
        <title>Bacillus cibi sp. nov., isolated from jeotgal, a traditional Korean fermented seafood.</title>
        <authorList>
            <person name="Yoon J.H."/>
            <person name="Lee C.H."/>
            <person name="Oh T.K."/>
        </authorList>
    </citation>
    <scope>NUCLEOTIDE SEQUENCE [LARGE SCALE GENOMIC DNA]</scope>
    <source>
        <strain evidence="13 14">DSM 16189</strain>
    </source>
</reference>
<protein>
    <submittedName>
        <fullName evidence="13">Pyridine nucleotide-disulfide oxidoreductase</fullName>
    </submittedName>
</protein>
<dbReference type="InterPro" id="IPR004099">
    <property type="entry name" value="Pyr_nucl-diS_OxRdtase_dimer"/>
</dbReference>
<dbReference type="PANTHER" id="PTHR43014:SF4">
    <property type="entry name" value="PYRIDINE NUCLEOTIDE-DISULFIDE OXIDOREDUCTASE RCLA-RELATED"/>
    <property type="match status" value="1"/>
</dbReference>
<keyword evidence="14" id="KW-1185">Reference proteome</keyword>
<keyword evidence="3 8" id="KW-0274">FAD</keyword>
<dbReference type="InterPro" id="IPR016156">
    <property type="entry name" value="FAD/NAD-linked_Rdtase_dimer_sf"/>
</dbReference>
<keyword evidence="4" id="KW-0521">NADP</keyword>
<dbReference type="InterPro" id="IPR036188">
    <property type="entry name" value="FAD/NAD-bd_sf"/>
</dbReference>
<keyword evidence="8" id="KW-0520">NAD</keyword>
<dbReference type="Pfam" id="PF07992">
    <property type="entry name" value="Pyr_redox_2"/>
    <property type="match status" value="1"/>
</dbReference>
<feature type="domain" description="FAD/NAD(P)-binding" evidence="12">
    <location>
        <begin position="3"/>
        <end position="316"/>
    </location>
</feature>
<keyword evidence="7 10" id="KW-0676">Redox-active center</keyword>
<dbReference type="PRINTS" id="PR00368">
    <property type="entry name" value="FADPNR"/>
</dbReference>
<comment type="similarity">
    <text evidence="1 10">Belongs to the class-I pyridine nucleotide-disulfide oxidoreductase family.</text>
</comment>
<keyword evidence="5 10" id="KW-0560">Oxidoreductase</keyword>
<dbReference type="GO" id="GO:0003955">
    <property type="term" value="F:NAD(P)H dehydrogenase (quinone) activity"/>
    <property type="evidence" value="ECO:0007669"/>
    <property type="project" value="TreeGrafter"/>
</dbReference>
<feature type="binding site" evidence="8">
    <location>
        <position position="305"/>
    </location>
    <ligand>
        <name>NAD(+)</name>
        <dbReference type="ChEBI" id="CHEBI:57540"/>
    </ligand>
</feature>
<dbReference type="InterPro" id="IPR001100">
    <property type="entry name" value="Pyr_nuc-diS_OxRdtase"/>
</dbReference>
<dbReference type="PROSITE" id="PS00076">
    <property type="entry name" value="PYRIDINE_REDOX_1"/>
    <property type="match status" value="1"/>
</dbReference>
<evidence type="ECO:0000256" key="9">
    <source>
        <dbReference type="PIRSR" id="PIRSR000350-4"/>
    </source>
</evidence>
<evidence type="ECO:0000313" key="13">
    <source>
        <dbReference type="EMBL" id="KEZ53937.1"/>
    </source>
</evidence>
<evidence type="ECO:0000256" key="3">
    <source>
        <dbReference type="ARBA" id="ARBA00022827"/>
    </source>
</evidence>
<dbReference type="SUPFAM" id="SSF51905">
    <property type="entry name" value="FAD/NAD(P)-binding domain"/>
    <property type="match status" value="1"/>
</dbReference>
<dbReference type="PRINTS" id="PR00411">
    <property type="entry name" value="PNDRDTASEI"/>
</dbReference>
<feature type="binding site" evidence="8">
    <location>
        <position position="50"/>
    </location>
    <ligand>
        <name>FAD</name>
        <dbReference type="ChEBI" id="CHEBI:57692"/>
    </ligand>
</feature>
<dbReference type="Gene3D" id="3.50.50.60">
    <property type="entry name" value="FAD/NAD(P)-binding domain"/>
    <property type="match status" value="2"/>
</dbReference>
<dbReference type="PIRSF" id="PIRSF000350">
    <property type="entry name" value="Mercury_reductase_MerA"/>
    <property type="match status" value="1"/>
</dbReference>
<dbReference type="Proteomes" id="UP000028549">
    <property type="component" value="Unassembled WGS sequence"/>
</dbReference>
<feature type="binding site" evidence="8">
    <location>
        <begin position="175"/>
        <end position="182"/>
    </location>
    <ligand>
        <name>NAD(+)</name>
        <dbReference type="ChEBI" id="CHEBI:57540"/>
    </ligand>
</feature>
<dbReference type="SUPFAM" id="SSF55424">
    <property type="entry name" value="FAD/NAD-linked reductases, dimerisation (C-terminal) domain"/>
    <property type="match status" value="1"/>
</dbReference>
<feature type="binding site" evidence="8">
    <location>
        <position position="198"/>
    </location>
    <ligand>
        <name>NAD(+)</name>
        <dbReference type="ChEBI" id="CHEBI:57540"/>
    </ligand>
</feature>
<feature type="binding site" evidence="8">
    <location>
        <position position="264"/>
    </location>
    <ligand>
        <name>NAD(+)</name>
        <dbReference type="ChEBI" id="CHEBI:57540"/>
    </ligand>
</feature>
<evidence type="ECO:0000256" key="7">
    <source>
        <dbReference type="ARBA" id="ARBA00023284"/>
    </source>
</evidence>
<dbReference type="Gene3D" id="3.30.390.30">
    <property type="match status" value="1"/>
</dbReference>
<evidence type="ECO:0000256" key="4">
    <source>
        <dbReference type="ARBA" id="ARBA00022857"/>
    </source>
</evidence>
<keyword evidence="6" id="KW-1015">Disulfide bond</keyword>
<proteinExistence type="inferred from homology"/>
<dbReference type="OrthoDB" id="9800167at2"/>
<sequence>MEYDVIVIGGGSGGLTAAAGAASFGAKTALIEKEKALGGDCLHAGCVPSKAFIAAANKVYSAKKAAAAFGLTSGGKADMKKVMESVQRAIAVIQEHDDDERFESLGIDVIHGEAVFVSSHEVSVGDNILKGKKIILATGSRPAIPDIDGIRDSGYLTNRNVFNLEVLPESLAVIGGGPIGVELAQAFSRLGTQVTLIERSSLPLSKEDDEIRETAARLLSKEFTILTEAAIESVSSFEDRKELVIRQNDVLKTLEVSHILVAAGRKPNSDGLKLETIGVECDEKGAVKVNRSMQTSVPHIFAIGDVNGNQLFTHAAGLEGKGVVQKAVLGLPHTVKYDSMPWVTYTHPEIFHLGMTEDEARKNHRDIGVYKALLNEVDRFIAEDETEGFVKIITDKHGAILGAHAIGEGAGDWMQPVVYASQLGKKIGDLSQMVYPYPNRAAAVQKTADLYWREKLFSGIVPKLTEKWIKVKR</sequence>
<evidence type="ECO:0000256" key="10">
    <source>
        <dbReference type="RuleBase" id="RU003691"/>
    </source>
</evidence>
<organism evidence="13 14">
    <name type="scientific">Metabacillus indicus</name>
    <name type="common">Bacillus indicus</name>
    <dbReference type="NCBI Taxonomy" id="246786"/>
    <lineage>
        <taxon>Bacteria</taxon>
        <taxon>Bacillati</taxon>
        <taxon>Bacillota</taxon>
        <taxon>Bacilli</taxon>
        <taxon>Bacillales</taxon>
        <taxon>Bacillaceae</taxon>
        <taxon>Metabacillus</taxon>
    </lineage>
</organism>
<comment type="caution">
    <text evidence="13">The sequence shown here is derived from an EMBL/GenBank/DDBJ whole genome shotgun (WGS) entry which is preliminary data.</text>
</comment>
<dbReference type="STRING" id="246786.GS18_0203095"/>
<dbReference type="InterPro" id="IPR012999">
    <property type="entry name" value="Pyr_OxRdtase_I_AS"/>
</dbReference>
<accession>A0A084H2X5</accession>
<feature type="domain" description="Pyridine nucleotide-disulphide oxidoreductase dimerisation" evidence="11">
    <location>
        <begin position="340"/>
        <end position="446"/>
    </location>
</feature>
<dbReference type="AlphaFoldDB" id="A0A084H2X5"/>
<evidence type="ECO:0000256" key="2">
    <source>
        <dbReference type="ARBA" id="ARBA00022630"/>
    </source>
</evidence>
<evidence type="ECO:0000259" key="12">
    <source>
        <dbReference type="Pfam" id="PF07992"/>
    </source>
</evidence>
<gene>
    <name evidence="13" type="ORF">GS18_0203095</name>
</gene>
<evidence type="ECO:0000256" key="6">
    <source>
        <dbReference type="ARBA" id="ARBA00023157"/>
    </source>
</evidence>
<evidence type="ECO:0000313" key="14">
    <source>
        <dbReference type="Proteomes" id="UP000028549"/>
    </source>
</evidence>
<dbReference type="RefSeq" id="WP_029565470.1">
    <property type="nucleotide sequence ID" value="NZ_JNVC02000001.1"/>
</dbReference>
<keyword evidence="2 10" id="KW-0285">Flavoprotein</keyword>
<evidence type="ECO:0000256" key="1">
    <source>
        <dbReference type="ARBA" id="ARBA00007532"/>
    </source>
</evidence>
<evidence type="ECO:0000256" key="5">
    <source>
        <dbReference type="ARBA" id="ARBA00023002"/>
    </source>
</evidence>
<evidence type="ECO:0000259" key="11">
    <source>
        <dbReference type="Pfam" id="PF02852"/>
    </source>
</evidence>
<dbReference type="Pfam" id="PF02852">
    <property type="entry name" value="Pyr_redox_dim"/>
    <property type="match status" value="1"/>
</dbReference>
<name>A0A084H2X5_METID</name>
<feature type="binding site" evidence="8">
    <location>
        <begin position="138"/>
        <end position="140"/>
    </location>
    <ligand>
        <name>FAD</name>
        <dbReference type="ChEBI" id="CHEBI:57692"/>
    </ligand>
</feature>